<comment type="similarity">
    <text evidence="1">Belongs to the methyltransferase superfamily. NTM1 family.</text>
</comment>
<keyword evidence="3" id="KW-0808">Transferase</keyword>
<evidence type="ECO:0000256" key="3">
    <source>
        <dbReference type="ARBA" id="ARBA00022679"/>
    </source>
</evidence>
<evidence type="ECO:0000313" key="13">
    <source>
        <dbReference type="Proteomes" id="UP001140949"/>
    </source>
</evidence>
<evidence type="ECO:0000256" key="2">
    <source>
        <dbReference type="ARBA" id="ARBA00022603"/>
    </source>
</evidence>
<evidence type="ECO:0000256" key="9">
    <source>
        <dbReference type="ARBA" id="ARBA00047885"/>
    </source>
</evidence>
<evidence type="ECO:0000256" key="4">
    <source>
        <dbReference type="ARBA" id="ARBA00022691"/>
    </source>
</evidence>
<dbReference type="Proteomes" id="UP001140949">
    <property type="component" value="Unassembled WGS sequence"/>
</dbReference>
<comment type="catalytic activity">
    <reaction evidence="8">
        <text>N-terminal L-seryl-L-prolyl-L-lysyl-[protein] + 3 S-adenosyl-L-methionine = N-terminal N,N,N-trimethyl-L-seryl-L-prolyl-L-lysyl-[protein] + 3 S-adenosyl-L-homocysteine + 3 H(+)</text>
        <dbReference type="Rhea" id="RHEA:54724"/>
        <dbReference type="Rhea" id="RHEA-COMP:13789"/>
        <dbReference type="Rhea" id="RHEA-COMP:13973"/>
        <dbReference type="ChEBI" id="CHEBI:15378"/>
        <dbReference type="ChEBI" id="CHEBI:57856"/>
        <dbReference type="ChEBI" id="CHEBI:59789"/>
        <dbReference type="ChEBI" id="CHEBI:138061"/>
        <dbReference type="ChEBI" id="CHEBI:138317"/>
        <dbReference type="EC" id="2.1.1.244"/>
    </reaction>
</comment>
<organism evidence="11 13">
    <name type="scientific">Iris pallida</name>
    <name type="common">Sweet iris</name>
    <dbReference type="NCBI Taxonomy" id="29817"/>
    <lineage>
        <taxon>Eukaryota</taxon>
        <taxon>Viridiplantae</taxon>
        <taxon>Streptophyta</taxon>
        <taxon>Embryophyta</taxon>
        <taxon>Tracheophyta</taxon>
        <taxon>Spermatophyta</taxon>
        <taxon>Magnoliopsida</taxon>
        <taxon>Liliopsida</taxon>
        <taxon>Asparagales</taxon>
        <taxon>Iridaceae</taxon>
        <taxon>Iridoideae</taxon>
        <taxon>Irideae</taxon>
        <taxon>Iris</taxon>
    </lineage>
</organism>
<dbReference type="GO" id="GO:0005737">
    <property type="term" value="C:cytoplasm"/>
    <property type="evidence" value="ECO:0007669"/>
    <property type="project" value="TreeGrafter"/>
</dbReference>
<sequence>MAPCCVEISNIALTRSFNNSSTSRHVALDCDYGIGRVAKNLLYRHFHEVDLVEPTPHFLDAARESLTGGGAPGADECRAVNVFCVPL</sequence>
<dbReference type="PANTHER" id="PTHR12753">
    <property type="entry name" value="AD-003 - RELATED"/>
    <property type="match status" value="1"/>
</dbReference>
<evidence type="ECO:0000256" key="10">
    <source>
        <dbReference type="ARBA" id="ARBA00048167"/>
    </source>
</evidence>
<keyword evidence="4" id="KW-0949">S-adenosyl-L-methionine</keyword>
<dbReference type="EC" id="2.1.1.244" evidence="5"/>
<dbReference type="Pfam" id="PF05891">
    <property type="entry name" value="Methyltransf_PK"/>
    <property type="match status" value="1"/>
</dbReference>
<keyword evidence="13" id="KW-1185">Reference proteome</keyword>
<dbReference type="AlphaFoldDB" id="A0AAX6FNZ8"/>
<dbReference type="Gene3D" id="3.40.50.150">
    <property type="entry name" value="Vaccinia Virus protein VP39"/>
    <property type="match status" value="1"/>
</dbReference>
<gene>
    <name evidence="12" type="ORF">M6B38_353790</name>
    <name evidence="11" type="ORF">M6B38_408295</name>
</gene>
<dbReference type="InterPro" id="IPR008576">
    <property type="entry name" value="MeTrfase_NTM1"/>
</dbReference>
<reference evidence="11" key="2">
    <citation type="submission" date="2023-04" db="EMBL/GenBank/DDBJ databases">
        <authorList>
            <person name="Bruccoleri R.E."/>
            <person name="Oakeley E.J."/>
            <person name="Faust A.-M."/>
            <person name="Dessus-Babus S."/>
            <person name="Altorfer M."/>
            <person name="Burckhardt D."/>
            <person name="Oertli M."/>
            <person name="Naumann U."/>
            <person name="Petersen F."/>
            <person name="Wong J."/>
        </authorList>
    </citation>
    <scope>NUCLEOTIDE SEQUENCE</scope>
    <source>
        <strain evidence="11">GSM-AAB239-AS_SAM_17_03QT</strain>
        <tissue evidence="11">Leaf</tissue>
    </source>
</reference>
<dbReference type="EMBL" id="JANAVB010017598">
    <property type="protein sequence ID" value="KAJ6830321.1"/>
    <property type="molecule type" value="Genomic_DNA"/>
</dbReference>
<dbReference type="GO" id="GO:0032259">
    <property type="term" value="P:methylation"/>
    <property type="evidence" value="ECO:0007669"/>
    <property type="project" value="UniProtKB-KW"/>
</dbReference>
<evidence type="ECO:0000313" key="11">
    <source>
        <dbReference type="EMBL" id="KAJ6818070.1"/>
    </source>
</evidence>
<dbReference type="PANTHER" id="PTHR12753:SF0">
    <property type="entry name" value="ALPHA N-TERMINAL PROTEIN METHYLTRANSFERASE 1"/>
    <property type="match status" value="1"/>
</dbReference>
<name>A0AAX6FNZ8_IRIPA</name>
<comment type="catalytic activity">
    <reaction evidence="10">
        <text>N-terminal L-alanyl-L-prolyl-L-lysyl-[protein] + 3 S-adenosyl-L-methionine = N-terminal N,N,N-trimethyl-L-alanyl-L-prolyl-L-lysyl-[protein] + 3 S-adenosyl-L-homocysteine + 3 H(+)</text>
        <dbReference type="Rhea" id="RHEA:54712"/>
        <dbReference type="Rhea" id="RHEA-COMP:13785"/>
        <dbReference type="Rhea" id="RHEA-COMP:13971"/>
        <dbReference type="ChEBI" id="CHEBI:15378"/>
        <dbReference type="ChEBI" id="CHEBI:57856"/>
        <dbReference type="ChEBI" id="CHEBI:59789"/>
        <dbReference type="ChEBI" id="CHEBI:138057"/>
        <dbReference type="ChEBI" id="CHEBI:138315"/>
        <dbReference type="EC" id="2.1.1.244"/>
    </reaction>
</comment>
<evidence type="ECO:0000256" key="8">
    <source>
        <dbReference type="ARBA" id="ARBA00047306"/>
    </source>
</evidence>
<dbReference type="InterPro" id="IPR029063">
    <property type="entry name" value="SAM-dependent_MTases_sf"/>
</dbReference>
<accession>A0AAX6FNZ8</accession>
<dbReference type="GO" id="GO:0071885">
    <property type="term" value="F:N-terminal protein N-methyltransferase activity"/>
    <property type="evidence" value="ECO:0007669"/>
    <property type="project" value="UniProtKB-EC"/>
</dbReference>
<reference evidence="11" key="1">
    <citation type="journal article" date="2023" name="GigaByte">
        <title>Genome assembly of the bearded iris, Iris pallida Lam.</title>
        <authorList>
            <person name="Bruccoleri R.E."/>
            <person name="Oakeley E.J."/>
            <person name="Faust A.M.E."/>
            <person name="Altorfer M."/>
            <person name="Dessus-Babus S."/>
            <person name="Burckhardt D."/>
            <person name="Oertli M."/>
            <person name="Naumann U."/>
            <person name="Petersen F."/>
            <person name="Wong J."/>
        </authorList>
    </citation>
    <scope>NUCLEOTIDE SEQUENCE</scope>
    <source>
        <strain evidence="11">GSM-AAB239-AS_SAM_17_03QT</strain>
    </source>
</reference>
<evidence type="ECO:0000313" key="12">
    <source>
        <dbReference type="EMBL" id="KAJ6830321.1"/>
    </source>
</evidence>
<evidence type="ECO:0000256" key="7">
    <source>
        <dbReference type="ARBA" id="ARBA00043129"/>
    </source>
</evidence>
<comment type="catalytic activity">
    <reaction evidence="9">
        <text>N-terminal L-prolyl-L-prolyl-L-lysyl-[protein] + 2 S-adenosyl-L-methionine = N-terminal N,N-dimethyl-L-prolyl-L-prolyl-L-lysyl-[protein] + 2 S-adenosyl-L-homocysteine + 2 H(+)</text>
        <dbReference type="Rhea" id="RHEA:54736"/>
        <dbReference type="Rhea" id="RHEA-COMP:13787"/>
        <dbReference type="Rhea" id="RHEA-COMP:13974"/>
        <dbReference type="ChEBI" id="CHEBI:15378"/>
        <dbReference type="ChEBI" id="CHEBI:57856"/>
        <dbReference type="ChEBI" id="CHEBI:59789"/>
        <dbReference type="ChEBI" id="CHEBI:138059"/>
        <dbReference type="ChEBI" id="CHEBI:138318"/>
        <dbReference type="EC" id="2.1.1.244"/>
    </reaction>
</comment>
<protein>
    <recommendedName>
        <fullName evidence="6">Alpha N-terminal protein methyltransferase 1</fullName>
        <ecNumber evidence="5">2.1.1.244</ecNumber>
    </recommendedName>
    <alternativeName>
        <fullName evidence="7">X-Pro-Lys N-terminal protein methyltransferase 1</fullName>
    </alternativeName>
</protein>
<evidence type="ECO:0000256" key="6">
    <source>
        <dbReference type="ARBA" id="ARBA00039449"/>
    </source>
</evidence>
<comment type="caution">
    <text evidence="11">The sequence shown here is derived from an EMBL/GenBank/DDBJ whole genome shotgun (WGS) entry which is preliminary data.</text>
</comment>
<keyword evidence="2 11" id="KW-0489">Methyltransferase</keyword>
<evidence type="ECO:0000256" key="1">
    <source>
        <dbReference type="ARBA" id="ARBA00009059"/>
    </source>
</evidence>
<dbReference type="EMBL" id="JANAVB010027398">
    <property type="protein sequence ID" value="KAJ6818070.1"/>
    <property type="molecule type" value="Genomic_DNA"/>
</dbReference>
<evidence type="ECO:0000256" key="5">
    <source>
        <dbReference type="ARBA" id="ARBA00039112"/>
    </source>
</evidence>
<dbReference type="SUPFAM" id="SSF53335">
    <property type="entry name" value="S-adenosyl-L-methionine-dependent methyltransferases"/>
    <property type="match status" value="1"/>
</dbReference>
<proteinExistence type="inferred from homology"/>